<feature type="region of interest" description="Disordered" evidence="2">
    <location>
        <begin position="1115"/>
        <end position="1176"/>
    </location>
</feature>
<feature type="compositionally biased region" description="Low complexity" evidence="2">
    <location>
        <begin position="511"/>
        <end position="530"/>
    </location>
</feature>
<organism evidence="5 6">
    <name type="scientific">Akanthomyces lecanii RCEF 1005</name>
    <dbReference type="NCBI Taxonomy" id="1081108"/>
    <lineage>
        <taxon>Eukaryota</taxon>
        <taxon>Fungi</taxon>
        <taxon>Dikarya</taxon>
        <taxon>Ascomycota</taxon>
        <taxon>Pezizomycotina</taxon>
        <taxon>Sordariomycetes</taxon>
        <taxon>Hypocreomycetidae</taxon>
        <taxon>Hypocreales</taxon>
        <taxon>Cordycipitaceae</taxon>
        <taxon>Akanthomyces</taxon>
        <taxon>Cordyceps confragosa</taxon>
    </lineage>
</organism>
<evidence type="ECO:0000313" key="5">
    <source>
        <dbReference type="EMBL" id="OAA79087.1"/>
    </source>
</evidence>
<reference evidence="5 6" key="1">
    <citation type="journal article" date="2016" name="Genome Biol. Evol.">
        <title>Divergent and convergent evolution of fungal pathogenicity.</title>
        <authorList>
            <person name="Shang Y."/>
            <person name="Xiao G."/>
            <person name="Zheng P."/>
            <person name="Cen K."/>
            <person name="Zhan S."/>
            <person name="Wang C."/>
        </authorList>
    </citation>
    <scope>NUCLEOTIDE SEQUENCE [LARGE SCALE GENOMIC DNA]</scope>
    <source>
        <strain evidence="5 6">RCEF 1005</strain>
    </source>
</reference>
<dbReference type="InterPro" id="IPR001487">
    <property type="entry name" value="Bromodomain"/>
</dbReference>
<feature type="transmembrane region" description="Helical" evidence="3">
    <location>
        <begin position="42"/>
        <end position="64"/>
    </location>
</feature>
<feature type="compositionally biased region" description="Low complexity" evidence="2">
    <location>
        <begin position="589"/>
        <end position="599"/>
    </location>
</feature>
<keyword evidence="3" id="KW-0812">Transmembrane</keyword>
<sequence length="1176" mass="126878">MPIAPIILRGVAAFLHVLQIITSTKSAHRGGAAPPLPPTPPPIMMSIALMSVVVEGLFIGYFFLEYIVRGGRLRRFLWKLGLWALLLTPGVAMLTFDFTSQVQVDVSMSIILSTFVSSSIWVVMFDPDISRTVTLVQFGTLAASVLITAFTILGGRGEGSWDEKLAFMLRVPGIVGTFLVRLPWDGPRIARGLCWTLIWLWASRNDADEYYPPENLQWLNRTLQVNGTVLTIVRIREKSKTPEADIGLSQNDAQFHRKPNESRLELDICPRPRLFIRVSTRFVAQTHSGSSIPRWRPEPPTTPNAGSARVSTVAPLQLLAKRNGPLEHWRGGPKGGMSNPTTYTPLESLFLFQSLLNFGIDAAAFTRISETLKNNALIKGGETYDPSRLSPNALQQLFLLLLRDELKSDAERAEAAQAGASPSKKRKITSPSIPTLTEALNHVSKVPALVERLYGRYREHIVRQIREDERKFATVQKEIQLLEKSEKERLARSASQSGAPVLAPRDSKHTPIGSNSPSPSPGPTAGAVPGIKRGAVVPTPKVPGSGAPSPTVAGHPHLQAATPPIRPSPSPKPGNGLQSPAGPPPQPQQQPLQPSRPDQTIQPGRPGAGPGGSKPYPGAQAGISQPGAPQNPAAQAQLQQAQAAAHGQQRPIPNPPSLSHAQQLPPQGVPPQHPQHRPIAANPSHITGRPIQPHPQNFRPLASASPHPTPATQNVPPKLAPAQPAPGQQQPLSRTHSPAQPDRSPYGPPKPAIPEHMIRQAVSTPQGKRSAAQSQPQTPVQASSIPLTRGFGTKWATHSTPSTPRPIMEEPESPAFEPVSPPQRASSIARASSRSLSVKDTPKKLEPAGRNRSSRTSQCGRAVSSTPSVAGTRRSQSVISQPDEPSTEYHPKVKKEASTPRLHEETGDTTADESVHGKNMATPGSVSSRVYKRKRQDTPHEPPAPPTHVLWTRGFTKVSSSALDQISSHRDANMFATGIRERDAPGYHQIVLQPQDITKIRAAIKHGNKAASTAASNLPGGDPGGPSVWLPVCEDLTPPQSIINSAQLERELVHMFCNAIMYNPDPDRGPGQAFMNRLRDEEEEVVGYRVDEDGVVRNTRGMFVEVEKLLSDLRSAEKDREPLPPTAAGTATAVATTETSAAAPSGADDTAEEEDEEDGEGDGQSAPKRRRVSARS</sequence>
<feature type="compositionally biased region" description="Low complexity" evidence="2">
    <location>
        <begin position="1126"/>
        <end position="1148"/>
    </location>
</feature>
<feature type="compositionally biased region" description="Basic residues" evidence="2">
    <location>
        <begin position="1167"/>
        <end position="1176"/>
    </location>
</feature>
<feature type="compositionally biased region" description="Low complexity" evidence="2">
    <location>
        <begin position="824"/>
        <end position="836"/>
    </location>
</feature>
<keyword evidence="1" id="KW-0103">Bromodomain</keyword>
<keyword evidence="3" id="KW-0472">Membrane</keyword>
<dbReference type="AlphaFoldDB" id="A0A168ICR0"/>
<keyword evidence="3" id="KW-1133">Transmembrane helix</keyword>
<feature type="compositionally biased region" description="Acidic residues" evidence="2">
    <location>
        <begin position="1149"/>
        <end position="1161"/>
    </location>
</feature>
<feature type="compositionally biased region" description="Low complexity" evidence="2">
    <location>
        <begin position="625"/>
        <end position="649"/>
    </location>
</feature>
<evidence type="ECO:0000256" key="3">
    <source>
        <dbReference type="SAM" id="Phobius"/>
    </source>
</evidence>
<feature type="compositionally biased region" description="Polar residues" evidence="2">
    <location>
        <begin position="854"/>
        <end position="884"/>
    </location>
</feature>
<gene>
    <name evidence="5" type="ORF">LEL_02573</name>
</gene>
<feature type="compositionally biased region" description="Low complexity" evidence="2">
    <location>
        <begin position="716"/>
        <end position="731"/>
    </location>
</feature>
<dbReference type="PANTHER" id="PTHR15398">
    <property type="entry name" value="BROMODOMAIN-CONTAINING PROTEIN 8"/>
    <property type="match status" value="1"/>
</dbReference>
<feature type="transmembrane region" description="Helical" evidence="3">
    <location>
        <begin position="76"/>
        <end position="94"/>
    </location>
</feature>
<proteinExistence type="predicted"/>
<feature type="transmembrane region" description="Helical" evidence="3">
    <location>
        <begin position="132"/>
        <end position="153"/>
    </location>
</feature>
<dbReference type="GO" id="GO:0035267">
    <property type="term" value="C:NuA4 histone acetyltransferase complex"/>
    <property type="evidence" value="ECO:0007669"/>
    <property type="project" value="TreeGrafter"/>
</dbReference>
<feature type="compositionally biased region" description="Basic and acidic residues" evidence="2">
    <location>
        <begin position="887"/>
        <end position="906"/>
    </location>
</feature>
<feature type="compositionally biased region" description="Basic and acidic residues" evidence="2">
    <location>
        <begin position="840"/>
        <end position="849"/>
    </location>
</feature>
<feature type="transmembrane region" description="Helical" evidence="3">
    <location>
        <begin position="106"/>
        <end position="125"/>
    </location>
</feature>
<dbReference type="SUPFAM" id="SSF47370">
    <property type="entry name" value="Bromodomain"/>
    <property type="match status" value="1"/>
</dbReference>
<evidence type="ECO:0000256" key="1">
    <source>
        <dbReference type="ARBA" id="ARBA00023117"/>
    </source>
</evidence>
<comment type="caution">
    <text evidence="5">The sequence shown here is derived from an EMBL/GenBank/DDBJ whole genome shotgun (WGS) entry which is preliminary data.</text>
</comment>
<dbReference type="EMBL" id="AZHF01000002">
    <property type="protein sequence ID" value="OAA79087.1"/>
    <property type="molecule type" value="Genomic_DNA"/>
</dbReference>
<dbReference type="OrthoDB" id="21449at2759"/>
<evidence type="ECO:0000313" key="6">
    <source>
        <dbReference type="Proteomes" id="UP000076881"/>
    </source>
</evidence>
<dbReference type="InterPro" id="IPR036427">
    <property type="entry name" value="Bromodomain-like_sf"/>
</dbReference>
<dbReference type="Proteomes" id="UP000076881">
    <property type="component" value="Unassembled WGS sequence"/>
</dbReference>
<dbReference type="PANTHER" id="PTHR15398:SF4">
    <property type="entry name" value="BROMODOMAIN-CONTAINING PROTEIN 8 ISOFORM X1"/>
    <property type="match status" value="1"/>
</dbReference>
<dbReference type="Pfam" id="PF00439">
    <property type="entry name" value="Bromodomain"/>
    <property type="match status" value="1"/>
</dbReference>
<feature type="region of interest" description="Disordered" evidence="2">
    <location>
        <begin position="289"/>
        <end position="309"/>
    </location>
</feature>
<keyword evidence="6" id="KW-1185">Reference proteome</keyword>
<feature type="compositionally biased region" description="Polar residues" evidence="2">
    <location>
        <begin position="761"/>
        <end position="786"/>
    </location>
</feature>
<protein>
    <submittedName>
        <fullName evidence="5">Bromodomain protein</fullName>
    </submittedName>
</protein>
<dbReference type="STRING" id="1081108.A0A168ICR0"/>
<name>A0A168ICR0_CORDF</name>
<feature type="domain" description="Bromo" evidence="4">
    <location>
        <begin position="962"/>
        <end position="1064"/>
    </location>
</feature>
<evidence type="ECO:0000256" key="2">
    <source>
        <dbReference type="SAM" id="MobiDB-lite"/>
    </source>
</evidence>
<dbReference type="Gene3D" id="1.20.920.10">
    <property type="entry name" value="Bromodomain-like"/>
    <property type="match status" value="1"/>
</dbReference>
<evidence type="ECO:0000259" key="4">
    <source>
        <dbReference type="Pfam" id="PF00439"/>
    </source>
</evidence>
<dbReference type="GO" id="GO:0006325">
    <property type="term" value="P:chromatin organization"/>
    <property type="evidence" value="ECO:0007669"/>
    <property type="project" value="UniProtKB-ARBA"/>
</dbReference>
<feature type="region of interest" description="Disordered" evidence="2">
    <location>
        <begin position="486"/>
        <end position="950"/>
    </location>
</feature>
<accession>A0A168ICR0</accession>